<accession>A0A918MJU2</accession>
<dbReference type="EMBL" id="BMUE01000001">
    <property type="protein sequence ID" value="GGW28755.1"/>
    <property type="molecule type" value="Genomic_DNA"/>
</dbReference>
<comment type="caution">
    <text evidence="1">The sequence shown here is derived from an EMBL/GenBank/DDBJ whole genome shotgun (WGS) entry which is preliminary data.</text>
</comment>
<reference evidence="1" key="1">
    <citation type="journal article" date="2014" name="Int. J. Syst. Evol. Microbiol.">
        <title>Complete genome sequence of Corynebacterium casei LMG S-19264T (=DSM 44701T), isolated from a smear-ripened cheese.</title>
        <authorList>
            <consortium name="US DOE Joint Genome Institute (JGI-PGF)"/>
            <person name="Walter F."/>
            <person name="Albersmeier A."/>
            <person name="Kalinowski J."/>
            <person name="Ruckert C."/>
        </authorList>
    </citation>
    <scope>NUCLEOTIDE SEQUENCE</scope>
    <source>
        <strain evidence="1">JCM 4490</strain>
    </source>
</reference>
<dbReference type="AlphaFoldDB" id="A0A918MJU2"/>
<name>A0A918MJU2_9ACTN</name>
<evidence type="ECO:0000313" key="2">
    <source>
        <dbReference type="Proteomes" id="UP000620224"/>
    </source>
</evidence>
<sequence length="146" mass="15775">MEVGADIRLDVLSVAACAGWGGYPHAKNVRTSQLVGTWRDRDCDTTLTLHADGSASVTGMPTEMALDHKVKHRLSGDGTWEIGEFGSEQQLEVAVGHVHTSFDLYRNEGRLLVGLIVGDPDDMNRCVMSRHSKTAADAPTAAVERT</sequence>
<dbReference type="RefSeq" id="WP_190012589.1">
    <property type="nucleotide sequence ID" value="NZ_BMUE01000001.1"/>
</dbReference>
<reference evidence="1" key="2">
    <citation type="submission" date="2020-09" db="EMBL/GenBank/DDBJ databases">
        <authorList>
            <person name="Sun Q."/>
            <person name="Ohkuma M."/>
        </authorList>
    </citation>
    <scope>NUCLEOTIDE SEQUENCE</scope>
    <source>
        <strain evidence="1">JCM 4490</strain>
    </source>
</reference>
<organism evidence="1 2">
    <name type="scientific">Streptomyces lucensis JCM 4490</name>
    <dbReference type="NCBI Taxonomy" id="1306176"/>
    <lineage>
        <taxon>Bacteria</taxon>
        <taxon>Bacillati</taxon>
        <taxon>Actinomycetota</taxon>
        <taxon>Actinomycetes</taxon>
        <taxon>Kitasatosporales</taxon>
        <taxon>Streptomycetaceae</taxon>
        <taxon>Streptomyces</taxon>
    </lineage>
</organism>
<keyword evidence="2" id="KW-1185">Reference proteome</keyword>
<proteinExistence type="predicted"/>
<protein>
    <submittedName>
        <fullName evidence="1">Uncharacterized protein</fullName>
    </submittedName>
</protein>
<evidence type="ECO:0000313" key="1">
    <source>
        <dbReference type="EMBL" id="GGW28755.1"/>
    </source>
</evidence>
<dbReference type="Proteomes" id="UP000620224">
    <property type="component" value="Unassembled WGS sequence"/>
</dbReference>
<gene>
    <name evidence="1" type="ORF">GCM10010503_00220</name>
</gene>